<dbReference type="PANTHER" id="PTHR47955">
    <property type="entry name" value="CYTOCHROME P450 FAMILY 71 PROTEIN"/>
    <property type="match status" value="1"/>
</dbReference>
<accession>A0A6J1DE04</accession>
<proteinExistence type="inferred from homology"/>
<keyword evidence="10" id="KW-0812">Transmembrane</keyword>
<dbReference type="GO" id="GO:0016705">
    <property type="term" value="F:oxidoreductase activity, acting on paired donors, with incorporation or reduction of molecular oxygen"/>
    <property type="evidence" value="ECO:0007669"/>
    <property type="project" value="InterPro"/>
</dbReference>
<dbReference type="CDD" id="cd11072">
    <property type="entry name" value="CYP71-like"/>
    <property type="match status" value="1"/>
</dbReference>
<evidence type="ECO:0000256" key="5">
    <source>
        <dbReference type="ARBA" id="ARBA00023002"/>
    </source>
</evidence>
<dbReference type="RefSeq" id="XP_022151754.1">
    <property type="nucleotide sequence ID" value="XM_022296062.1"/>
</dbReference>
<gene>
    <name evidence="12" type="primary">LOC111019659</name>
</gene>
<evidence type="ECO:0000256" key="10">
    <source>
        <dbReference type="SAM" id="Phobius"/>
    </source>
</evidence>
<keyword evidence="6 8" id="KW-0408">Iron</keyword>
<evidence type="ECO:0000256" key="8">
    <source>
        <dbReference type="PIRSR" id="PIRSR602401-1"/>
    </source>
</evidence>
<dbReference type="PRINTS" id="PR00385">
    <property type="entry name" value="P450"/>
</dbReference>
<dbReference type="GO" id="GO:0020037">
    <property type="term" value="F:heme binding"/>
    <property type="evidence" value="ECO:0007669"/>
    <property type="project" value="InterPro"/>
</dbReference>
<dbReference type="KEGG" id="mcha:111019659"/>
<feature type="transmembrane region" description="Helical" evidence="10">
    <location>
        <begin position="63"/>
        <end position="82"/>
    </location>
</feature>
<evidence type="ECO:0000313" key="12">
    <source>
        <dbReference type="RefSeq" id="XP_022151754.1"/>
    </source>
</evidence>
<dbReference type="GeneID" id="111019659"/>
<evidence type="ECO:0000256" key="7">
    <source>
        <dbReference type="ARBA" id="ARBA00023033"/>
    </source>
</evidence>
<dbReference type="OrthoDB" id="2789670at2759"/>
<keyword evidence="11" id="KW-1185">Reference proteome</keyword>
<keyword evidence="5 9" id="KW-0560">Oxidoreductase</keyword>
<keyword evidence="10" id="KW-0472">Membrane</keyword>
<evidence type="ECO:0000313" key="11">
    <source>
        <dbReference type="Proteomes" id="UP000504603"/>
    </source>
</evidence>
<dbReference type="PRINTS" id="PR00463">
    <property type="entry name" value="EP450I"/>
</dbReference>
<dbReference type="Pfam" id="PF00067">
    <property type="entry name" value="p450"/>
    <property type="match status" value="1"/>
</dbReference>
<protein>
    <submittedName>
        <fullName evidence="12">Cytochrome P450 71B34-like</fullName>
    </submittedName>
</protein>
<evidence type="ECO:0000256" key="3">
    <source>
        <dbReference type="ARBA" id="ARBA00022617"/>
    </source>
</evidence>
<reference evidence="12" key="1">
    <citation type="submission" date="2025-08" db="UniProtKB">
        <authorList>
            <consortium name="RefSeq"/>
        </authorList>
    </citation>
    <scope>IDENTIFICATION</scope>
    <source>
        <strain evidence="12">OHB3-1</strain>
    </source>
</reference>
<sequence length="574" mass="65319">MEKTTTFNLQEKLQKSSYSSIGVYLTRRRRSQHFNHHHPKTTSSSSSSKKKKYSNNIMFLSQFPPWLPLFIFLSLLIFLIKWKTSSSSRRKRGRFPPSPPKLPIIGNLHQLGNLPHKSLWRLSQRYGPIMGLTLGGVETTIISSADAARALLKTHDLDSCSRPQSHSVRKLTYNFRDIAFSPYGDYWREIRKICVLELFSVKRVKSYEPIREQEIGSLIESIAEFASSATPVDLTDKSVALTAAIVFRIAFGKRFEGGDFRGGRFHELVSEVEAMLGSYSASEYFAVPFVGKLIDRISGRHGRLERVFNELDALFQEVIDEHLRPERIKAEEDDIIDVLLGISKQQHQSGSVAIAHENIKAILLNIFLGGLDTGSITIVWAMAELAKKPKLMKKAQQEIRKHVGSKGKLSDSDTEELPYLKMMVKETLRLHPPAPLLLPRETMSHFQIQGYDFWPKTVVQVNAWAIGRDPTSWKDPEEFIPERFAERCVDYRGQHFEFLAFGAGRRICPALNMGAKTVEFALANLLYHFDWKLPEGMKEEDLDMEEISGLSLTIYKKLPLKLVPVVPLPSSMVE</sequence>
<dbReference type="InterPro" id="IPR036396">
    <property type="entry name" value="Cyt_P450_sf"/>
</dbReference>
<dbReference type="SUPFAM" id="SSF48264">
    <property type="entry name" value="Cytochrome P450"/>
    <property type="match status" value="1"/>
</dbReference>
<evidence type="ECO:0000256" key="9">
    <source>
        <dbReference type="RuleBase" id="RU000461"/>
    </source>
</evidence>
<dbReference type="AlphaFoldDB" id="A0A6J1DE04"/>
<dbReference type="GO" id="GO:0005506">
    <property type="term" value="F:iron ion binding"/>
    <property type="evidence" value="ECO:0007669"/>
    <property type="project" value="InterPro"/>
</dbReference>
<feature type="transmembrane region" description="Helical" evidence="10">
    <location>
        <begin position="362"/>
        <end position="383"/>
    </location>
</feature>
<organism evidence="11 12">
    <name type="scientific">Momordica charantia</name>
    <name type="common">Bitter gourd</name>
    <name type="synonym">Balsam pear</name>
    <dbReference type="NCBI Taxonomy" id="3673"/>
    <lineage>
        <taxon>Eukaryota</taxon>
        <taxon>Viridiplantae</taxon>
        <taxon>Streptophyta</taxon>
        <taxon>Embryophyta</taxon>
        <taxon>Tracheophyta</taxon>
        <taxon>Spermatophyta</taxon>
        <taxon>Magnoliopsida</taxon>
        <taxon>eudicotyledons</taxon>
        <taxon>Gunneridae</taxon>
        <taxon>Pentapetalae</taxon>
        <taxon>rosids</taxon>
        <taxon>fabids</taxon>
        <taxon>Cucurbitales</taxon>
        <taxon>Cucurbitaceae</taxon>
        <taxon>Momordiceae</taxon>
        <taxon>Momordica</taxon>
    </lineage>
</organism>
<dbReference type="InterPro" id="IPR017972">
    <property type="entry name" value="Cyt_P450_CS"/>
</dbReference>
<keyword evidence="3 8" id="KW-0349">Heme</keyword>
<evidence type="ECO:0000256" key="2">
    <source>
        <dbReference type="ARBA" id="ARBA00010617"/>
    </source>
</evidence>
<dbReference type="Proteomes" id="UP000504603">
    <property type="component" value="Unplaced"/>
</dbReference>
<comment type="similarity">
    <text evidence="2 9">Belongs to the cytochrome P450 family.</text>
</comment>
<evidence type="ECO:0000256" key="6">
    <source>
        <dbReference type="ARBA" id="ARBA00023004"/>
    </source>
</evidence>
<keyword evidence="4 8" id="KW-0479">Metal-binding</keyword>
<evidence type="ECO:0000256" key="1">
    <source>
        <dbReference type="ARBA" id="ARBA00001971"/>
    </source>
</evidence>
<dbReference type="GO" id="GO:0004497">
    <property type="term" value="F:monooxygenase activity"/>
    <property type="evidence" value="ECO:0007669"/>
    <property type="project" value="UniProtKB-KW"/>
</dbReference>
<name>A0A6J1DE04_MOMCH</name>
<keyword evidence="7 9" id="KW-0503">Monooxygenase</keyword>
<dbReference type="Gene3D" id="1.10.630.10">
    <property type="entry name" value="Cytochrome P450"/>
    <property type="match status" value="1"/>
</dbReference>
<evidence type="ECO:0000256" key="4">
    <source>
        <dbReference type="ARBA" id="ARBA00022723"/>
    </source>
</evidence>
<feature type="binding site" description="axial binding residue" evidence="8">
    <location>
        <position position="508"/>
    </location>
    <ligand>
        <name>heme</name>
        <dbReference type="ChEBI" id="CHEBI:30413"/>
    </ligand>
    <ligandPart>
        <name>Fe</name>
        <dbReference type="ChEBI" id="CHEBI:18248"/>
    </ligandPart>
</feature>
<dbReference type="FunFam" id="1.10.630.10:FF:000011">
    <property type="entry name" value="Cytochrome P450 83B1"/>
    <property type="match status" value="1"/>
</dbReference>
<dbReference type="InterPro" id="IPR001128">
    <property type="entry name" value="Cyt_P450"/>
</dbReference>
<dbReference type="InterPro" id="IPR002401">
    <property type="entry name" value="Cyt_P450_E_grp-I"/>
</dbReference>
<keyword evidence="10" id="KW-1133">Transmembrane helix</keyword>
<dbReference type="PANTHER" id="PTHR47955:SF19">
    <property type="entry name" value="CYTOCHROME P450 71A9-LIKE ISOFORM X1"/>
    <property type="match status" value="1"/>
</dbReference>
<comment type="cofactor">
    <cofactor evidence="1 8">
        <name>heme</name>
        <dbReference type="ChEBI" id="CHEBI:30413"/>
    </cofactor>
</comment>
<dbReference type="PROSITE" id="PS00086">
    <property type="entry name" value="CYTOCHROME_P450"/>
    <property type="match status" value="1"/>
</dbReference>